<dbReference type="Pfam" id="PF08281">
    <property type="entry name" value="Sigma70_r4_2"/>
    <property type="match status" value="1"/>
</dbReference>
<evidence type="ECO:0000259" key="6">
    <source>
        <dbReference type="Pfam" id="PF08281"/>
    </source>
</evidence>
<gene>
    <name evidence="7" type="ORF">SAMN04488101_103254</name>
</gene>
<evidence type="ECO:0000256" key="4">
    <source>
        <dbReference type="ARBA" id="ARBA00023163"/>
    </source>
</evidence>
<dbReference type="AlphaFoldDB" id="A0A1W2C9Z0"/>
<dbReference type="InterPro" id="IPR013249">
    <property type="entry name" value="RNA_pol_sigma70_r4_t2"/>
</dbReference>
<dbReference type="Pfam" id="PF04542">
    <property type="entry name" value="Sigma70_r2"/>
    <property type="match status" value="1"/>
</dbReference>
<comment type="similarity">
    <text evidence="1">Belongs to the sigma-70 factor family. ECF subfamily.</text>
</comment>
<dbReference type="RefSeq" id="WP_084289024.1">
    <property type="nucleotide sequence ID" value="NZ_FWYB01000003.1"/>
</dbReference>
<evidence type="ECO:0000259" key="5">
    <source>
        <dbReference type="Pfam" id="PF04542"/>
    </source>
</evidence>
<proteinExistence type="inferred from homology"/>
<dbReference type="InterPro" id="IPR007627">
    <property type="entry name" value="RNA_pol_sigma70_r2"/>
</dbReference>
<dbReference type="GO" id="GO:0003677">
    <property type="term" value="F:DNA binding"/>
    <property type="evidence" value="ECO:0007669"/>
    <property type="project" value="InterPro"/>
</dbReference>
<dbReference type="Gene3D" id="1.10.1740.10">
    <property type="match status" value="1"/>
</dbReference>
<keyword evidence="8" id="KW-1185">Reference proteome</keyword>
<dbReference type="InterPro" id="IPR014327">
    <property type="entry name" value="RNA_pol_sigma70_bacteroid"/>
</dbReference>
<dbReference type="InterPro" id="IPR013324">
    <property type="entry name" value="RNA_pol_sigma_r3/r4-like"/>
</dbReference>
<evidence type="ECO:0000256" key="1">
    <source>
        <dbReference type="ARBA" id="ARBA00010641"/>
    </source>
</evidence>
<dbReference type="GO" id="GO:0006352">
    <property type="term" value="P:DNA-templated transcription initiation"/>
    <property type="evidence" value="ECO:0007669"/>
    <property type="project" value="InterPro"/>
</dbReference>
<dbReference type="NCBIfam" id="TIGR02937">
    <property type="entry name" value="sigma70-ECF"/>
    <property type="match status" value="1"/>
</dbReference>
<organism evidence="7 8">
    <name type="scientific">Pedobacter nyackensis</name>
    <dbReference type="NCBI Taxonomy" id="475255"/>
    <lineage>
        <taxon>Bacteria</taxon>
        <taxon>Pseudomonadati</taxon>
        <taxon>Bacteroidota</taxon>
        <taxon>Sphingobacteriia</taxon>
        <taxon>Sphingobacteriales</taxon>
        <taxon>Sphingobacteriaceae</taxon>
        <taxon>Pedobacter</taxon>
    </lineage>
</organism>
<keyword evidence="3" id="KW-0731">Sigma factor</keyword>
<feature type="domain" description="RNA polymerase sigma-70 region 2" evidence="5">
    <location>
        <begin position="29"/>
        <end position="96"/>
    </location>
</feature>
<dbReference type="OrthoDB" id="659577at2"/>
<dbReference type="PANTHER" id="PTHR43133">
    <property type="entry name" value="RNA POLYMERASE ECF-TYPE SIGMA FACTO"/>
    <property type="match status" value="1"/>
</dbReference>
<keyword evidence="4" id="KW-0804">Transcription</keyword>
<evidence type="ECO:0000256" key="3">
    <source>
        <dbReference type="ARBA" id="ARBA00023082"/>
    </source>
</evidence>
<dbReference type="InterPro" id="IPR014284">
    <property type="entry name" value="RNA_pol_sigma-70_dom"/>
</dbReference>
<evidence type="ECO:0000313" key="7">
    <source>
        <dbReference type="EMBL" id="SMC82097.1"/>
    </source>
</evidence>
<dbReference type="InterPro" id="IPR036388">
    <property type="entry name" value="WH-like_DNA-bd_sf"/>
</dbReference>
<reference evidence="7 8" key="1">
    <citation type="submission" date="2017-04" db="EMBL/GenBank/DDBJ databases">
        <authorList>
            <person name="Afonso C.L."/>
            <person name="Miller P.J."/>
            <person name="Scott M.A."/>
            <person name="Spackman E."/>
            <person name="Goraichik I."/>
            <person name="Dimitrov K.M."/>
            <person name="Suarez D.L."/>
            <person name="Swayne D.E."/>
        </authorList>
    </citation>
    <scope>NUCLEOTIDE SEQUENCE [LARGE SCALE GENOMIC DNA]</scope>
    <source>
        <strain evidence="7 8">DSM 19625</strain>
    </source>
</reference>
<evidence type="ECO:0000313" key="8">
    <source>
        <dbReference type="Proteomes" id="UP000192678"/>
    </source>
</evidence>
<keyword evidence="2" id="KW-0805">Transcription regulation</keyword>
<accession>A0A1W2C9Z0</accession>
<dbReference type="Proteomes" id="UP000192678">
    <property type="component" value="Unassembled WGS sequence"/>
</dbReference>
<evidence type="ECO:0000256" key="2">
    <source>
        <dbReference type="ARBA" id="ARBA00023015"/>
    </source>
</evidence>
<dbReference type="EMBL" id="FWYB01000003">
    <property type="protein sequence ID" value="SMC82097.1"/>
    <property type="molecule type" value="Genomic_DNA"/>
</dbReference>
<dbReference type="NCBIfam" id="TIGR02985">
    <property type="entry name" value="Sig70_bacteroi1"/>
    <property type="match status" value="1"/>
</dbReference>
<dbReference type="GO" id="GO:0016987">
    <property type="term" value="F:sigma factor activity"/>
    <property type="evidence" value="ECO:0007669"/>
    <property type="project" value="UniProtKB-KW"/>
</dbReference>
<sequence length="202" mass="23597">MYTEPSDTAEDIELLTKVRNGDQLAFAQIYNQYRSKMYAYASNLCKSPETAEEIVQEVFIRLWQKKEQINTDLNFSAYIKKITLNHVLNHLKKVAREKSLQDEVFQYIEAIRNTTEDNLLQKELLKTYNEAIALLPPQKKIIYHMSRNEEMTHDQIAEQLNISKNTVKNHMVEATKFIRSYVGKHGSIVCFIIASSNYFHSN</sequence>
<dbReference type="SUPFAM" id="SSF88659">
    <property type="entry name" value="Sigma3 and sigma4 domains of RNA polymerase sigma factors"/>
    <property type="match status" value="1"/>
</dbReference>
<dbReference type="InterPro" id="IPR013325">
    <property type="entry name" value="RNA_pol_sigma_r2"/>
</dbReference>
<dbReference type="Gene3D" id="1.10.10.10">
    <property type="entry name" value="Winged helix-like DNA-binding domain superfamily/Winged helix DNA-binding domain"/>
    <property type="match status" value="1"/>
</dbReference>
<dbReference type="InterPro" id="IPR039425">
    <property type="entry name" value="RNA_pol_sigma-70-like"/>
</dbReference>
<feature type="domain" description="RNA polymerase sigma factor 70 region 4 type 2" evidence="6">
    <location>
        <begin position="130"/>
        <end position="174"/>
    </location>
</feature>
<name>A0A1W2C9Z0_9SPHI</name>
<dbReference type="SUPFAM" id="SSF88946">
    <property type="entry name" value="Sigma2 domain of RNA polymerase sigma factors"/>
    <property type="match status" value="1"/>
</dbReference>
<protein>
    <submittedName>
        <fullName evidence="7">RNA polymerase sigma-70 factor, ECF subfamily</fullName>
    </submittedName>
</protein>
<dbReference type="PANTHER" id="PTHR43133:SF46">
    <property type="entry name" value="RNA POLYMERASE SIGMA-70 FACTOR ECF SUBFAMILY"/>
    <property type="match status" value="1"/>
</dbReference>
<dbReference type="STRING" id="475255.SAMN04488101_103254"/>